<dbReference type="InterPro" id="IPR014528">
    <property type="entry name" value="GdpP/PdeA"/>
</dbReference>
<feature type="binding site" evidence="2">
    <location>
        <position position="445"/>
    </location>
    <ligand>
        <name>Mn(2+)</name>
        <dbReference type="ChEBI" id="CHEBI:29035"/>
        <label>2</label>
    </ligand>
</feature>
<keyword evidence="1" id="KW-1003">Cell membrane</keyword>
<reference evidence="5" key="2">
    <citation type="submission" date="2021-04" db="EMBL/GenBank/DDBJ databases">
        <authorList>
            <person name="Gilroy R."/>
        </authorList>
    </citation>
    <scope>NUCLEOTIDE SEQUENCE</scope>
    <source>
        <strain evidence="5">ChiSjej1B19-8411</strain>
    </source>
</reference>
<comment type="caution">
    <text evidence="5">The sequence shown here is derived from an EMBL/GenBank/DDBJ whole genome shotgun (WGS) entry which is preliminary data.</text>
</comment>
<sequence length="682" mass="76519">MKDKIKLRGQLKRFMQWPLFLTLLLCVVNVLIYALDYRAGIVMTIGIAIYVALSLILFTYNRPQILKELVAFASSYQQVQQRMIDQMEIPFLILDENGKILWENQAFQEMIGTDRHHPKVIEGIFPELDASARPTGDNASEVIVSYEGKDYRTVIRRVSLADLVKNTPWLEGANAAESVLTVFFHDVTEINEYIRRNEEEKLVVALAYLDNYDEALESVEEVRRSLLVALIDRKINKYFTGIDGLVKKIEKDKYFLVMRQRSLDQLIHQRFHILEEVKSVNIGNEMAVTLSIGVGVDGSTYIQKYEYSRIAIEMALGRGGDQAVIKGEDKISYFGGKSQQMEKTTRVKARVKAQALKEFISTRDRVVVMGHKITDVDAFGAAIGIYRAGKTLGKAVHIVINDPTSSIRPLMAGFLNSPEYEDNMFVSSQEAKELVDANTCVVVVDTNKPSYTECEDLLYKTKTIVVLDHHRRGSEVIQNAVLSYVEPYASSTCEMVAEVLQYFSDGIRIRSLEADSIYAGIMIDTNNFTAKAGVRTFEAAAFLRRCGADVTRVRKMLRDNIESYKARAEAIRTAEIYREVFAIAVCPSEGLESPTVVGAQASNELLNIAGIKASFVLTAYNNVIYISARAMDEINVQVMMEKLGGGGHMNIAGAQIPGHSAEETVQMLKDVIDEMYNEGELE</sequence>
<keyword evidence="1 3" id="KW-0472">Membrane</keyword>
<feature type="binding site" evidence="2">
    <location>
        <position position="524"/>
    </location>
    <ligand>
        <name>Mn(2+)</name>
        <dbReference type="ChEBI" id="CHEBI:29035"/>
        <label>2</label>
    </ligand>
</feature>
<dbReference type="Proteomes" id="UP000886817">
    <property type="component" value="Unassembled WGS sequence"/>
</dbReference>
<feature type="transmembrane region" description="Helical" evidence="3">
    <location>
        <begin position="41"/>
        <end position="60"/>
    </location>
</feature>
<dbReference type="InterPro" id="IPR001667">
    <property type="entry name" value="DDH_dom"/>
</dbReference>
<evidence type="ECO:0000256" key="3">
    <source>
        <dbReference type="SAM" id="Phobius"/>
    </source>
</evidence>
<dbReference type="Gene3D" id="3.90.1640.10">
    <property type="entry name" value="inorganic pyrophosphatase (n-terminal core)"/>
    <property type="match status" value="1"/>
</dbReference>
<evidence type="ECO:0000256" key="1">
    <source>
        <dbReference type="PIRNR" id="PIRNR026583"/>
    </source>
</evidence>
<dbReference type="Pfam" id="PF24898">
    <property type="entry name" value="GGDEF_GdpP"/>
    <property type="match status" value="1"/>
</dbReference>
<dbReference type="Pfam" id="PF13188">
    <property type="entry name" value="PAS_8"/>
    <property type="match status" value="1"/>
</dbReference>
<dbReference type="SUPFAM" id="SSF64182">
    <property type="entry name" value="DHH phosphoesterases"/>
    <property type="match status" value="1"/>
</dbReference>
<dbReference type="GO" id="GO:0003676">
    <property type="term" value="F:nucleic acid binding"/>
    <property type="evidence" value="ECO:0007669"/>
    <property type="project" value="UniProtKB-UniRule"/>
</dbReference>
<gene>
    <name evidence="5" type="ORF">IAA45_07320</name>
</gene>
<feature type="domain" description="PAS" evidence="4">
    <location>
        <begin position="76"/>
        <end position="112"/>
    </location>
</feature>
<keyword evidence="3" id="KW-0812">Transmembrane</keyword>
<protein>
    <recommendedName>
        <fullName evidence="1">Cyclic-di-AMP phosphodiesterase</fullName>
        <ecNumber evidence="1">3.1.4.-</ecNumber>
    </recommendedName>
</protein>
<dbReference type="SUPFAM" id="SSF55785">
    <property type="entry name" value="PYP-like sensor domain (PAS domain)"/>
    <property type="match status" value="1"/>
</dbReference>
<feature type="transmembrane region" description="Helical" evidence="3">
    <location>
        <begin position="14"/>
        <end position="35"/>
    </location>
</feature>
<dbReference type="Pfam" id="PF02272">
    <property type="entry name" value="DHHA1"/>
    <property type="match status" value="1"/>
</dbReference>
<dbReference type="PANTHER" id="PTHR47618">
    <property type="entry name" value="BIFUNCTIONAL OLIGORIBONUCLEASE AND PAP PHOSPHATASE NRNA"/>
    <property type="match status" value="1"/>
</dbReference>
<dbReference type="InterPro" id="IPR000014">
    <property type="entry name" value="PAS"/>
</dbReference>
<feature type="binding site" evidence="2">
    <location>
        <position position="377"/>
    </location>
    <ligand>
        <name>Mn(2+)</name>
        <dbReference type="ChEBI" id="CHEBI:29035"/>
        <label>2</label>
    </ligand>
</feature>
<comment type="cofactor">
    <cofactor evidence="2">
        <name>Mn(2+)</name>
        <dbReference type="ChEBI" id="CHEBI:29035"/>
    </cofactor>
    <text evidence="2">For phosphodiesterase activity, probably binds 2 Mn(2+) per subunit.</text>
</comment>
<dbReference type="Gene3D" id="3.30.450.20">
    <property type="entry name" value="PAS domain"/>
    <property type="match status" value="1"/>
</dbReference>
<comment type="similarity">
    <text evidence="1">Belongs to the GdpP/PdeA phosphodiesterase family.</text>
</comment>
<comment type="function">
    <text evidence="1">Has phosphodiesterase (PDE) activity against cyclic-di-AMP (c-di-AMP).</text>
</comment>
<dbReference type="InterPro" id="IPR003156">
    <property type="entry name" value="DHHA1_dom"/>
</dbReference>
<keyword evidence="1" id="KW-0378">Hydrolase</keyword>
<feature type="binding site" evidence="2">
    <location>
        <position position="445"/>
    </location>
    <ligand>
        <name>Mn(2+)</name>
        <dbReference type="ChEBI" id="CHEBI:29035"/>
        <label>1</label>
    </ligand>
</feature>
<comment type="catalytic activity">
    <reaction evidence="1">
        <text>3',3'-c-di-AMP + H2O = 5'-O-phosphonoadenylyl-(3'-&gt;5')-adenosine + H(+)</text>
        <dbReference type="Rhea" id="RHEA:54420"/>
        <dbReference type="ChEBI" id="CHEBI:15377"/>
        <dbReference type="ChEBI" id="CHEBI:15378"/>
        <dbReference type="ChEBI" id="CHEBI:71500"/>
        <dbReference type="ChEBI" id="CHEBI:138171"/>
    </reaction>
</comment>
<proteinExistence type="inferred from homology"/>
<evidence type="ECO:0000259" key="4">
    <source>
        <dbReference type="PROSITE" id="PS50112"/>
    </source>
</evidence>
<dbReference type="GO" id="GO:0005886">
    <property type="term" value="C:plasma membrane"/>
    <property type="evidence" value="ECO:0007669"/>
    <property type="project" value="UniProtKB-SubCell"/>
</dbReference>
<feature type="binding site" evidence="2">
    <location>
        <position position="375"/>
    </location>
    <ligand>
        <name>Mn(2+)</name>
        <dbReference type="ChEBI" id="CHEBI:29035"/>
        <label>1</label>
    </ligand>
</feature>
<keyword evidence="3" id="KW-1133">Transmembrane helix</keyword>
<dbReference type="AlphaFoldDB" id="A0A9D1WHY9"/>
<dbReference type="PIRSF" id="PIRSF026583">
    <property type="entry name" value="YybT"/>
    <property type="match status" value="1"/>
</dbReference>
<dbReference type="PANTHER" id="PTHR47618:SF2">
    <property type="entry name" value="CYCLIC-DI-AMP PHOSPHODIESTERASE GDPP"/>
    <property type="match status" value="1"/>
</dbReference>
<feature type="binding site" evidence="2">
    <location>
        <position position="469"/>
    </location>
    <ligand>
        <name>Mn(2+)</name>
        <dbReference type="ChEBI" id="CHEBI:29035"/>
        <label>2</label>
    </ligand>
</feature>
<dbReference type="FunFam" id="3.90.1640.10:FF:000002">
    <property type="entry name" value="Cyclic-di-AMP phosphodiesterase"/>
    <property type="match status" value="1"/>
</dbReference>
<evidence type="ECO:0000256" key="2">
    <source>
        <dbReference type="PIRSR" id="PIRSR026583-50"/>
    </source>
</evidence>
<evidence type="ECO:0000313" key="5">
    <source>
        <dbReference type="EMBL" id="HIX59506.1"/>
    </source>
</evidence>
<dbReference type="EC" id="3.1.4.-" evidence="1"/>
<dbReference type="InterPro" id="IPR038763">
    <property type="entry name" value="DHH_sf"/>
</dbReference>
<dbReference type="InterPro" id="IPR035965">
    <property type="entry name" value="PAS-like_dom_sf"/>
</dbReference>
<dbReference type="PROSITE" id="PS50112">
    <property type="entry name" value="PAS"/>
    <property type="match status" value="1"/>
</dbReference>
<feature type="binding site" evidence="2">
    <location>
        <position position="371"/>
    </location>
    <ligand>
        <name>Mn(2+)</name>
        <dbReference type="ChEBI" id="CHEBI:29035"/>
        <label>1</label>
    </ligand>
</feature>
<dbReference type="InterPro" id="IPR051319">
    <property type="entry name" value="Oligoribo/pAp-PDE_c-di-AMP_PDE"/>
</dbReference>
<keyword evidence="2" id="KW-0464">Manganese</keyword>
<comment type="subcellular location">
    <subcellularLocation>
        <location evidence="1">Cell membrane</location>
    </subcellularLocation>
</comment>
<dbReference type="GO" id="GO:0016787">
    <property type="term" value="F:hydrolase activity"/>
    <property type="evidence" value="ECO:0007669"/>
    <property type="project" value="UniProtKB-UniRule"/>
</dbReference>
<dbReference type="Gene3D" id="3.10.310.30">
    <property type="match status" value="1"/>
</dbReference>
<evidence type="ECO:0000313" key="6">
    <source>
        <dbReference type="Proteomes" id="UP000886817"/>
    </source>
</evidence>
<name>A0A9D1WHY9_9FIRM</name>
<reference evidence="5" key="1">
    <citation type="journal article" date="2021" name="PeerJ">
        <title>Extensive microbial diversity within the chicken gut microbiome revealed by metagenomics and culture.</title>
        <authorList>
            <person name="Gilroy R."/>
            <person name="Ravi A."/>
            <person name="Getino M."/>
            <person name="Pursley I."/>
            <person name="Horton D.L."/>
            <person name="Alikhan N.F."/>
            <person name="Baker D."/>
            <person name="Gharbi K."/>
            <person name="Hall N."/>
            <person name="Watson M."/>
            <person name="Adriaenssens E.M."/>
            <person name="Foster-Nyarko E."/>
            <person name="Jarju S."/>
            <person name="Secka A."/>
            <person name="Antonio M."/>
            <person name="Oren A."/>
            <person name="Chaudhuri R.R."/>
            <person name="La Ragione R."/>
            <person name="Hildebrand F."/>
            <person name="Pallen M.J."/>
        </authorList>
    </citation>
    <scope>NUCLEOTIDE SEQUENCE</scope>
    <source>
        <strain evidence="5">ChiSjej1B19-8411</strain>
    </source>
</reference>
<dbReference type="EMBL" id="DXEX01000159">
    <property type="protein sequence ID" value="HIX59506.1"/>
    <property type="molecule type" value="Genomic_DNA"/>
</dbReference>
<keyword evidence="2" id="KW-0479">Metal-binding</keyword>
<accession>A0A9D1WHY9</accession>
<dbReference type="GO" id="GO:0046872">
    <property type="term" value="F:metal ion binding"/>
    <property type="evidence" value="ECO:0007669"/>
    <property type="project" value="UniProtKB-KW"/>
</dbReference>
<dbReference type="Pfam" id="PF01368">
    <property type="entry name" value="DHH"/>
    <property type="match status" value="1"/>
</dbReference>
<organism evidence="5 6">
    <name type="scientific">Candidatus Blautia gallistercoris</name>
    <dbReference type="NCBI Taxonomy" id="2838490"/>
    <lineage>
        <taxon>Bacteria</taxon>
        <taxon>Bacillati</taxon>
        <taxon>Bacillota</taxon>
        <taxon>Clostridia</taxon>
        <taxon>Lachnospirales</taxon>
        <taxon>Lachnospiraceae</taxon>
        <taxon>Blautia</taxon>
    </lineage>
</organism>